<keyword evidence="3" id="KW-0808">Transferase</keyword>
<sequence>MARDLPPYEQLAAEEEYIDMDVSSAAFWCYNVTSPPHSREFEFQMSAPLEREPITSPADELFYKGKLLPLHLPPRLQMVQKLLRSSNLPAYGENLESFEEGFITTNNNNTKTATTTPFESCNVSPAASCYVSGELDAEDYYFDCSAELVQSHPKKSWSKKLKFIRQSSLSLKLKASKAYFKSLFTKSGCSDEKCAVPEVKECSSGYLKSGKRNPSGQIRRERNAAVRNHAATTIKSLDGEKMKEEDCCRHRRSFSGAIKRHSSTKSSSVSSSGSSSNSSSFSSVNSSGLHGAAMLKRSSSVNSDMENSIQGAIAYCKKSQQLVSARKSVSDVGFCSLTASRMAADCETEEKPGLCRG</sequence>
<gene>
    <name evidence="3" type="primary">LOC103702910</name>
</gene>
<organism evidence="2 3">
    <name type="scientific">Phoenix dactylifera</name>
    <name type="common">Date palm</name>
    <dbReference type="NCBI Taxonomy" id="42345"/>
    <lineage>
        <taxon>Eukaryota</taxon>
        <taxon>Viridiplantae</taxon>
        <taxon>Streptophyta</taxon>
        <taxon>Embryophyta</taxon>
        <taxon>Tracheophyta</taxon>
        <taxon>Spermatophyta</taxon>
        <taxon>Magnoliopsida</taxon>
        <taxon>Liliopsida</taxon>
        <taxon>Arecaceae</taxon>
        <taxon>Coryphoideae</taxon>
        <taxon>Phoeniceae</taxon>
        <taxon>Phoenix</taxon>
    </lineage>
</organism>
<dbReference type="PANTHER" id="PTHR33312:SF21">
    <property type="entry name" value="MEMBRANE-ASSOCIATED KINASE REGULATOR 3-RELATED"/>
    <property type="match status" value="1"/>
</dbReference>
<name>A0A8B7BRI5_PHODC</name>
<evidence type="ECO:0000256" key="1">
    <source>
        <dbReference type="SAM" id="MobiDB-lite"/>
    </source>
</evidence>
<dbReference type="KEGG" id="pda:103702910"/>
<dbReference type="PANTHER" id="PTHR33312">
    <property type="entry name" value="MEMBRANE-ASSOCIATED KINASE REGULATOR 4-RELATED"/>
    <property type="match status" value="1"/>
</dbReference>
<evidence type="ECO:0000313" key="3">
    <source>
        <dbReference type="RefSeq" id="XP_008783770.1"/>
    </source>
</evidence>
<accession>A0A8B7BRI5</accession>
<keyword evidence="2" id="KW-1185">Reference proteome</keyword>
<dbReference type="OrthoDB" id="1938320at2759"/>
<dbReference type="GO" id="GO:0019210">
    <property type="term" value="F:kinase inhibitor activity"/>
    <property type="evidence" value="ECO:0007669"/>
    <property type="project" value="InterPro"/>
</dbReference>
<feature type="region of interest" description="Disordered" evidence="1">
    <location>
        <begin position="206"/>
        <end position="235"/>
    </location>
</feature>
<dbReference type="InterPro" id="IPR039620">
    <property type="entry name" value="BKI1/MAKR1/3/4"/>
</dbReference>
<keyword evidence="3" id="KW-0418">Kinase</keyword>
<evidence type="ECO:0000313" key="2">
    <source>
        <dbReference type="Proteomes" id="UP000228380"/>
    </source>
</evidence>
<reference evidence="2" key="1">
    <citation type="journal article" date="2019" name="Nat. Commun.">
        <title>Genome-wide association mapping of date palm fruit traits.</title>
        <authorList>
            <person name="Hazzouri K.M."/>
            <person name="Gros-Balthazard M."/>
            <person name="Flowers J.M."/>
            <person name="Copetti D."/>
            <person name="Lemansour A."/>
            <person name="Lebrun M."/>
            <person name="Masmoudi K."/>
            <person name="Ferrand S."/>
            <person name="Dhar M.I."/>
            <person name="Fresquez Z.A."/>
            <person name="Rosas U."/>
            <person name="Zhang J."/>
            <person name="Talag J."/>
            <person name="Lee S."/>
            <person name="Kudrna D."/>
            <person name="Powell R.F."/>
            <person name="Leitch I.J."/>
            <person name="Krueger R.R."/>
            <person name="Wing R.A."/>
            <person name="Amiri K.M.A."/>
            <person name="Purugganan M.D."/>
        </authorList>
    </citation>
    <scope>NUCLEOTIDE SEQUENCE [LARGE SCALE GENOMIC DNA]</scope>
    <source>
        <strain evidence="2">cv. Khalas</strain>
    </source>
</reference>
<feature type="region of interest" description="Disordered" evidence="1">
    <location>
        <begin position="258"/>
        <end position="283"/>
    </location>
</feature>
<dbReference type="AlphaFoldDB" id="A0A8B7BRI5"/>
<reference evidence="3" key="2">
    <citation type="submission" date="2025-08" db="UniProtKB">
        <authorList>
            <consortium name="RefSeq"/>
        </authorList>
    </citation>
    <scope>IDENTIFICATION</scope>
    <source>
        <tissue evidence="3">Young leaves</tissue>
    </source>
</reference>
<dbReference type="RefSeq" id="XP_008783770.1">
    <property type="nucleotide sequence ID" value="XM_008785548.3"/>
</dbReference>
<dbReference type="Proteomes" id="UP000228380">
    <property type="component" value="Chromosome 3"/>
</dbReference>
<dbReference type="GO" id="GO:0016301">
    <property type="term" value="F:kinase activity"/>
    <property type="evidence" value="ECO:0007669"/>
    <property type="project" value="UniProtKB-KW"/>
</dbReference>
<protein>
    <submittedName>
        <fullName evidence="3">Probable membrane-associated kinase regulator 4</fullName>
    </submittedName>
</protein>
<dbReference type="GO" id="GO:0005886">
    <property type="term" value="C:plasma membrane"/>
    <property type="evidence" value="ECO:0007669"/>
    <property type="project" value="InterPro"/>
</dbReference>
<dbReference type="GeneID" id="103702910"/>
<feature type="compositionally biased region" description="Low complexity" evidence="1">
    <location>
        <begin position="264"/>
        <end position="283"/>
    </location>
</feature>
<proteinExistence type="predicted"/>